<evidence type="ECO:0000313" key="7">
    <source>
        <dbReference type="EMBL" id="GAA5482018.1"/>
    </source>
</evidence>
<organism evidence="7 8">
    <name type="scientific">Haloferula sargassicola</name>
    <dbReference type="NCBI Taxonomy" id="490096"/>
    <lineage>
        <taxon>Bacteria</taxon>
        <taxon>Pseudomonadati</taxon>
        <taxon>Verrucomicrobiota</taxon>
        <taxon>Verrucomicrobiia</taxon>
        <taxon>Verrucomicrobiales</taxon>
        <taxon>Verrucomicrobiaceae</taxon>
        <taxon>Haloferula</taxon>
    </lineage>
</organism>
<evidence type="ECO:0000313" key="8">
    <source>
        <dbReference type="Proteomes" id="UP001476282"/>
    </source>
</evidence>
<feature type="transmembrane region" description="Helical" evidence="6">
    <location>
        <begin position="311"/>
        <end position="327"/>
    </location>
</feature>
<evidence type="ECO:0000256" key="4">
    <source>
        <dbReference type="ARBA" id="ARBA00022989"/>
    </source>
</evidence>
<keyword evidence="2" id="KW-1003">Cell membrane</keyword>
<gene>
    <name evidence="7" type="primary">murJ_1</name>
    <name evidence="7" type="ORF">Hsar01_01233</name>
</gene>
<feature type="transmembrane region" description="Helical" evidence="6">
    <location>
        <begin position="474"/>
        <end position="492"/>
    </location>
</feature>
<keyword evidence="8" id="KW-1185">Reference proteome</keyword>
<reference evidence="7 8" key="1">
    <citation type="submission" date="2024-02" db="EMBL/GenBank/DDBJ databases">
        <title>Haloferula sargassicola NBRC 104335.</title>
        <authorList>
            <person name="Ichikawa N."/>
            <person name="Katano-Makiyama Y."/>
            <person name="Hidaka K."/>
        </authorList>
    </citation>
    <scope>NUCLEOTIDE SEQUENCE [LARGE SCALE GENOMIC DNA]</scope>
    <source>
        <strain evidence="7 8">NBRC 104335</strain>
    </source>
</reference>
<feature type="transmembrane region" description="Helical" evidence="6">
    <location>
        <begin position="250"/>
        <end position="268"/>
    </location>
</feature>
<evidence type="ECO:0000256" key="1">
    <source>
        <dbReference type="ARBA" id="ARBA00004651"/>
    </source>
</evidence>
<keyword evidence="4 6" id="KW-1133">Transmembrane helix</keyword>
<protein>
    <submittedName>
        <fullName evidence="7">Lipid II flippase MurJ</fullName>
    </submittedName>
</protein>
<feature type="transmembrane region" description="Helical" evidence="6">
    <location>
        <begin position="378"/>
        <end position="398"/>
    </location>
</feature>
<feature type="transmembrane region" description="Helical" evidence="6">
    <location>
        <begin position="157"/>
        <end position="177"/>
    </location>
</feature>
<keyword evidence="5 6" id="KW-0472">Membrane</keyword>
<evidence type="ECO:0000256" key="6">
    <source>
        <dbReference type="SAM" id="Phobius"/>
    </source>
</evidence>
<proteinExistence type="predicted"/>
<dbReference type="EMBL" id="BAABRI010000006">
    <property type="protein sequence ID" value="GAA5482018.1"/>
    <property type="molecule type" value="Genomic_DNA"/>
</dbReference>
<comment type="caution">
    <text evidence="7">The sequence shown here is derived from an EMBL/GenBank/DDBJ whole genome shotgun (WGS) entry which is preliminary data.</text>
</comment>
<feature type="transmembrane region" description="Helical" evidence="6">
    <location>
        <begin position="127"/>
        <end position="145"/>
    </location>
</feature>
<dbReference type="InterPro" id="IPR050833">
    <property type="entry name" value="Poly_Biosynth_Transport"/>
</dbReference>
<feature type="transmembrane region" description="Helical" evidence="6">
    <location>
        <begin position="183"/>
        <end position="206"/>
    </location>
</feature>
<sequence>MAEWQKRFWSTTASGYIALATRMLTGLVMFRLMFQNFSEAQFGFWALLWSLFGYGILLDFGFGFTAQKAVAEKTATGDHAGLSRLLSTIFWTFVGMATLLLVVFLTIRGPFLARMGVDAAHHPEFARAYTVFFVGLAFMFPLGLFPEILRGLQRIDIANWMGTLSTLLNFGFLWWGLTAHWSLPVLMGVSVASSALPNLIAAIFALRKLPKVSFSPRGFEWRSVRAQMGFSVAAYLITFSNMLMGKSDQLVLSLTIGVTYVAVYQAGFKMSEMLGLFSSQLQQVLSPAAASLHALGDKAGLRRLLLSSSRLVFLLVTPCYLLAAAYLEPLIRLLTGLEDVPRETWLVGQALLFATYSSQLTSGSSKRVLMMCGLERKLLAISLVDAGANLGLSIVLAFKLGVLGVALGTMIPTTIIGWCWIVPLTVRQLEIDWKTYLSHHLQGTLVPLGAFAVVLAAVIGWIPAPSESGLFDLGWRGVLCLSPLLLLGRGVIGQMARA</sequence>
<comment type="subcellular location">
    <subcellularLocation>
        <location evidence="1">Cell membrane</location>
        <topology evidence="1">Multi-pass membrane protein</topology>
    </subcellularLocation>
</comment>
<feature type="transmembrane region" description="Helical" evidence="6">
    <location>
        <begin position="85"/>
        <end position="107"/>
    </location>
</feature>
<dbReference type="PANTHER" id="PTHR30250">
    <property type="entry name" value="PST FAMILY PREDICTED COLANIC ACID TRANSPORTER"/>
    <property type="match status" value="1"/>
</dbReference>
<dbReference type="PANTHER" id="PTHR30250:SF26">
    <property type="entry name" value="PSMA PROTEIN"/>
    <property type="match status" value="1"/>
</dbReference>
<feature type="transmembrane region" description="Helical" evidence="6">
    <location>
        <begin position="42"/>
        <end position="64"/>
    </location>
</feature>
<dbReference type="Proteomes" id="UP001476282">
    <property type="component" value="Unassembled WGS sequence"/>
</dbReference>
<feature type="transmembrane region" description="Helical" evidence="6">
    <location>
        <begin position="12"/>
        <end position="30"/>
    </location>
</feature>
<evidence type="ECO:0000256" key="5">
    <source>
        <dbReference type="ARBA" id="ARBA00023136"/>
    </source>
</evidence>
<evidence type="ECO:0000256" key="2">
    <source>
        <dbReference type="ARBA" id="ARBA00022475"/>
    </source>
</evidence>
<name>A0ABP9UK75_9BACT</name>
<accession>A0ABP9UK75</accession>
<feature type="transmembrane region" description="Helical" evidence="6">
    <location>
        <begin position="445"/>
        <end position="462"/>
    </location>
</feature>
<keyword evidence="3 6" id="KW-0812">Transmembrane</keyword>
<dbReference type="RefSeq" id="WP_353566166.1">
    <property type="nucleotide sequence ID" value="NZ_BAABRI010000006.1"/>
</dbReference>
<evidence type="ECO:0000256" key="3">
    <source>
        <dbReference type="ARBA" id="ARBA00022692"/>
    </source>
</evidence>
<dbReference type="Pfam" id="PF13440">
    <property type="entry name" value="Polysacc_synt_3"/>
    <property type="match status" value="1"/>
</dbReference>
<feature type="transmembrane region" description="Helical" evidence="6">
    <location>
        <begin position="404"/>
        <end position="424"/>
    </location>
</feature>